<dbReference type="InterPro" id="IPR029058">
    <property type="entry name" value="AB_hydrolase_fold"/>
</dbReference>
<organism evidence="3 4">
    <name type="scientific">Escherichia coli O1:K1 / APEC</name>
    <dbReference type="NCBI Taxonomy" id="405955"/>
    <lineage>
        <taxon>Bacteria</taxon>
        <taxon>Pseudomonadati</taxon>
        <taxon>Pseudomonadota</taxon>
        <taxon>Gammaproteobacteria</taxon>
        <taxon>Enterobacterales</taxon>
        <taxon>Enterobacteriaceae</taxon>
        <taxon>Escherichia</taxon>
    </lineage>
</organism>
<evidence type="ECO:0000259" key="2">
    <source>
        <dbReference type="Pfam" id="PF00561"/>
    </source>
</evidence>
<keyword evidence="1" id="KW-0378">Hydrolase</keyword>
<reference evidence="3 4" key="1">
    <citation type="journal article" date="2007" name="J. Bacteriol.">
        <title>The genome sequence of avian pathogenic Escherichia coli strain O1:K1:H7 shares strong similarities with human extraintestinal pathogenic E. coli genomes.</title>
        <authorList>
            <person name="Johnson T.J."/>
            <person name="Kariyawasam S."/>
            <person name="Wannemuehler Y."/>
            <person name="Mangiamele P."/>
            <person name="Johnson S.J."/>
            <person name="Doetkott C."/>
            <person name="Skyberg J.A."/>
            <person name="Lynne A.M."/>
            <person name="Johnson J.R."/>
            <person name="Nolan L.K."/>
        </authorList>
    </citation>
    <scope>NUCLEOTIDE SEQUENCE [LARGE SCALE GENOMIC DNA]</scope>
    <source>
        <strain evidence="3">APEC O1</strain>
    </source>
</reference>
<dbReference type="PRINTS" id="PR00111">
    <property type="entry name" value="ABHYDROLASE"/>
</dbReference>
<dbReference type="PANTHER" id="PTHR43798">
    <property type="entry name" value="MONOACYLGLYCEROL LIPASE"/>
    <property type="match status" value="1"/>
</dbReference>
<dbReference type="PANTHER" id="PTHR43798:SF31">
    <property type="entry name" value="AB HYDROLASE SUPERFAMILY PROTEIN YCLE"/>
    <property type="match status" value="1"/>
</dbReference>
<dbReference type="EMBL" id="CP000468">
    <property type="protein sequence ID" value="ABJ01310.1"/>
    <property type="molecule type" value="Genomic_DNA"/>
</dbReference>
<dbReference type="RefSeq" id="WP_001011831.1">
    <property type="nucleotide sequence ID" value="NC_008563.1"/>
</dbReference>
<feature type="domain" description="AB hydrolase-1" evidence="2">
    <location>
        <begin position="18"/>
        <end position="120"/>
    </location>
</feature>
<dbReference type="ESTHER" id="ecok1-a1acc0">
    <property type="family name" value="6_AlphaBeta_hydrolase"/>
</dbReference>
<dbReference type="AlphaFoldDB" id="A0A0H2Z020"/>
<name>A0A0H2Z020_ECOK1</name>
<dbReference type="SUPFAM" id="SSF53474">
    <property type="entry name" value="alpha/beta-Hydrolases"/>
    <property type="match status" value="1"/>
</dbReference>
<dbReference type="GO" id="GO:0016787">
    <property type="term" value="F:hydrolase activity"/>
    <property type="evidence" value="ECO:0007669"/>
    <property type="project" value="UniProtKB-KW"/>
</dbReference>
<protein>
    <recommendedName>
        <fullName evidence="2">AB hydrolase-1 domain-containing protein</fullName>
    </recommendedName>
</protein>
<evidence type="ECO:0000313" key="4">
    <source>
        <dbReference type="Proteomes" id="UP000008216"/>
    </source>
</evidence>
<dbReference type="KEGG" id="ecv:APECO1_1010"/>
<dbReference type="Pfam" id="PF00561">
    <property type="entry name" value="Abhydrolase_1"/>
    <property type="match status" value="1"/>
</dbReference>
<evidence type="ECO:0000256" key="1">
    <source>
        <dbReference type="ARBA" id="ARBA00022801"/>
    </source>
</evidence>
<dbReference type="Gene3D" id="3.40.50.1820">
    <property type="entry name" value="alpha/beta hydrolase"/>
    <property type="match status" value="1"/>
</dbReference>
<accession>A0A0H2Z020</accession>
<dbReference type="HOGENOM" id="CLU_020336_50_1_6"/>
<dbReference type="Proteomes" id="UP000008216">
    <property type="component" value="Chromosome"/>
</dbReference>
<dbReference type="InterPro" id="IPR000073">
    <property type="entry name" value="AB_hydrolase_1"/>
</dbReference>
<gene>
    <name evidence="3" type="ORF">APECO1_1010</name>
</gene>
<sequence>MNFTFTDSGYTETNKNNPPIIFVHGFFMNNEMFKYQFDELKEKHRVVCINVRGFDALSEKIEPFSLYDIVDDILNVADSLQLDKFILGGMSMGGYISLRFALSHSERLSGLILMATQAEQDPPEIASSYMELCNGWQDPIIKENIINSLLPVFFGNDISEAETWRQVWLGHKPENIIKAMNAMLERDDISERIQIITIPTLIIHGANDMGIPLEKAIQMHKMIAHSKLEVIPDANHALNITHAKEVNTAIKNWLQNNHI</sequence>
<dbReference type="GO" id="GO:0016020">
    <property type="term" value="C:membrane"/>
    <property type="evidence" value="ECO:0007669"/>
    <property type="project" value="TreeGrafter"/>
</dbReference>
<proteinExistence type="predicted"/>
<keyword evidence="4" id="KW-1185">Reference proteome</keyword>
<evidence type="ECO:0000313" key="3">
    <source>
        <dbReference type="EMBL" id="ABJ01310.1"/>
    </source>
</evidence>
<dbReference type="InterPro" id="IPR050266">
    <property type="entry name" value="AB_hydrolase_sf"/>
</dbReference>